<name>N8ZGW4_9GAMM</name>
<sequence length="157" mass="18441">MSMVGFCGGCTMYEVGLSQVMENFFEALRRVLQSAPSDMDRSLVLDRLYKRYVRFEDIDKTKKIMDYCKAGLIDVGNIDENNAQFIRYFRSFESCLSSAIHFRQAFGDYQPIKIAITDLPWCILEGQRSLHEYDQLEDKPFWLRAYTEEEIDRLSNL</sequence>
<gene>
    <name evidence="1" type="ORF">F960_02701</name>
</gene>
<dbReference type="GeneID" id="84210015"/>
<reference evidence="1 2" key="1">
    <citation type="submission" date="2013-02" db="EMBL/GenBank/DDBJ databases">
        <title>The Genome Sequence of Acinetobacter gerneri CIP 107464.</title>
        <authorList>
            <consortium name="The Broad Institute Genome Sequencing Platform"/>
            <consortium name="The Broad Institute Genome Sequencing Center for Infectious Disease"/>
            <person name="Cerqueira G."/>
            <person name="Feldgarden M."/>
            <person name="Courvalin P."/>
            <person name="Perichon B."/>
            <person name="Grillot-Courvalin C."/>
            <person name="Clermont D."/>
            <person name="Rocha E."/>
            <person name="Yoon E.-J."/>
            <person name="Nemec A."/>
            <person name="Walker B."/>
            <person name="Young S.K."/>
            <person name="Zeng Q."/>
            <person name="Gargeya S."/>
            <person name="Fitzgerald M."/>
            <person name="Haas B."/>
            <person name="Abouelleil A."/>
            <person name="Alvarado L."/>
            <person name="Arachchi H.M."/>
            <person name="Berlin A.M."/>
            <person name="Chapman S.B."/>
            <person name="Dewar J."/>
            <person name="Goldberg J."/>
            <person name="Griggs A."/>
            <person name="Gujja S."/>
            <person name="Hansen M."/>
            <person name="Howarth C."/>
            <person name="Imamovic A."/>
            <person name="Larimer J."/>
            <person name="McCowan C."/>
            <person name="Murphy C."/>
            <person name="Neiman D."/>
            <person name="Pearson M."/>
            <person name="Priest M."/>
            <person name="Roberts A."/>
            <person name="Saif S."/>
            <person name="Shea T."/>
            <person name="Sisk P."/>
            <person name="Sykes S."/>
            <person name="Wortman J."/>
            <person name="Nusbaum C."/>
            <person name="Birren B."/>
        </authorList>
    </citation>
    <scope>NUCLEOTIDE SEQUENCE [LARGE SCALE GENOMIC DNA]</scope>
    <source>
        <strain evidence="1 2">CIP 107464</strain>
    </source>
</reference>
<dbReference type="AlphaFoldDB" id="N8ZGW4"/>
<organism evidence="1 2">
    <name type="scientific">Acinetobacter gerneri DSM 14967 = CIP 107464 = MTCC 9824</name>
    <dbReference type="NCBI Taxonomy" id="1120926"/>
    <lineage>
        <taxon>Bacteria</taxon>
        <taxon>Pseudomonadati</taxon>
        <taxon>Pseudomonadota</taxon>
        <taxon>Gammaproteobacteria</taxon>
        <taxon>Moraxellales</taxon>
        <taxon>Moraxellaceae</taxon>
        <taxon>Acinetobacter</taxon>
    </lineage>
</organism>
<dbReference type="EMBL" id="APPN01000071">
    <property type="protein sequence ID" value="ENV32979.1"/>
    <property type="molecule type" value="Genomic_DNA"/>
</dbReference>
<dbReference type="HOGENOM" id="CLU_136210_0_0_6"/>
<proteinExistence type="predicted"/>
<keyword evidence="2" id="KW-1185">Reference proteome</keyword>
<comment type="caution">
    <text evidence="1">The sequence shown here is derived from an EMBL/GenBank/DDBJ whole genome shotgun (WGS) entry which is preliminary data.</text>
</comment>
<evidence type="ECO:0000313" key="1">
    <source>
        <dbReference type="EMBL" id="ENV32979.1"/>
    </source>
</evidence>
<dbReference type="RefSeq" id="WP_004865498.1">
    <property type="nucleotide sequence ID" value="NZ_ASYY01000033.1"/>
</dbReference>
<evidence type="ECO:0000313" key="2">
    <source>
        <dbReference type="Proteomes" id="UP000013117"/>
    </source>
</evidence>
<dbReference type="Proteomes" id="UP000013117">
    <property type="component" value="Unassembled WGS sequence"/>
</dbReference>
<dbReference type="OrthoDB" id="8966985at2"/>
<accession>N8ZGW4</accession>
<protein>
    <submittedName>
        <fullName evidence="1">Uncharacterized protein</fullName>
    </submittedName>
</protein>
<dbReference type="eggNOG" id="ENOG503333F">
    <property type="taxonomic scope" value="Bacteria"/>
</dbReference>
<dbReference type="PATRIC" id="fig|1120926.3.peg.2616"/>